<evidence type="ECO:0000313" key="3">
    <source>
        <dbReference type="EMBL" id="KCV67879.1"/>
    </source>
</evidence>
<dbReference type="Proteomes" id="UP000030693">
    <property type="component" value="Unassembled WGS sequence"/>
</dbReference>
<dbReference type="OrthoDB" id="18139at2759"/>
<keyword evidence="4" id="KW-1185">Reference proteome</keyword>
<keyword evidence="2" id="KW-0812">Transmembrane</keyword>
<dbReference type="PANTHER" id="PTHR28112:SF1">
    <property type="entry name" value="SRP-INDEPENDENT TARGETING PROTEIN 3"/>
    <property type="match status" value="1"/>
</dbReference>
<dbReference type="GeneID" id="20530333"/>
<evidence type="ECO:0000313" key="4">
    <source>
        <dbReference type="Proteomes" id="UP000030693"/>
    </source>
</evidence>
<dbReference type="GO" id="GO:0005783">
    <property type="term" value="C:endoplasmic reticulum"/>
    <property type="evidence" value="ECO:0007669"/>
    <property type="project" value="InterPro"/>
</dbReference>
<name>A0A058Z0U2_FONAL</name>
<feature type="transmembrane region" description="Helical" evidence="2">
    <location>
        <begin position="29"/>
        <end position="49"/>
    </location>
</feature>
<dbReference type="STRING" id="691883.A0A058Z0U2"/>
<evidence type="ECO:0000256" key="1">
    <source>
        <dbReference type="SAM" id="MobiDB-lite"/>
    </source>
</evidence>
<evidence type="ECO:0000256" key="2">
    <source>
        <dbReference type="SAM" id="Phobius"/>
    </source>
</evidence>
<gene>
    <name evidence="3" type="ORF">H696_05608</name>
</gene>
<dbReference type="InterPro" id="IPR012098">
    <property type="entry name" value="SND3_fun"/>
</dbReference>
<reference evidence="3" key="1">
    <citation type="submission" date="2013-04" db="EMBL/GenBank/DDBJ databases">
        <title>The Genome Sequence of Fonticula alba ATCC 38817.</title>
        <authorList>
            <consortium name="The Broad Institute Genomics Platform"/>
            <person name="Russ C."/>
            <person name="Cuomo C."/>
            <person name="Burger G."/>
            <person name="Gray M.W."/>
            <person name="Holland P.W.H."/>
            <person name="King N."/>
            <person name="Lang F.B.F."/>
            <person name="Roger A.J."/>
            <person name="Ruiz-Trillo I."/>
            <person name="Brown M."/>
            <person name="Walker B."/>
            <person name="Young S."/>
            <person name="Zeng Q."/>
            <person name="Gargeya S."/>
            <person name="Fitzgerald M."/>
            <person name="Haas B."/>
            <person name="Abouelleil A."/>
            <person name="Allen A.W."/>
            <person name="Alvarado L."/>
            <person name="Arachchi H.M."/>
            <person name="Berlin A.M."/>
            <person name="Chapman S.B."/>
            <person name="Gainer-Dewar J."/>
            <person name="Goldberg J."/>
            <person name="Griggs A."/>
            <person name="Gujja S."/>
            <person name="Hansen M."/>
            <person name="Howarth C."/>
            <person name="Imamovic A."/>
            <person name="Ireland A."/>
            <person name="Larimer J."/>
            <person name="McCowan C."/>
            <person name="Murphy C."/>
            <person name="Pearson M."/>
            <person name="Poon T.W."/>
            <person name="Priest M."/>
            <person name="Roberts A."/>
            <person name="Saif S."/>
            <person name="Shea T."/>
            <person name="Sisk P."/>
            <person name="Sykes S."/>
            <person name="Wortman J."/>
            <person name="Nusbaum C."/>
            <person name="Birren B."/>
        </authorList>
    </citation>
    <scope>NUCLEOTIDE SEQUENCE [LARGE SCALE GENOMIC DNA]</scope>
    <source>
        <strain evidence="3">ATCC 38817</strain>
    </source>
</reference>
<dbReference type="GO" id="GO:0045047">
    <property type="term" value="P:protein targeting to ER"/>
    <property type="evidence" value="ECO:0007669"/>
    <property type="project" value="InterPro"/>
</dbReference>
<accession>A0A058Z0U2</accession>
<feature type="region of interest" description="Disordered" evidence="1">
    <location>
        <begin position="154"/>
        <end position="231"/>
    </location>
</feature>
<keyword evidence="2" id="KW-1133">Transmembrane helix</keyword>
<keyword evidence="2" id="KW-0472">Membrane</keyword>
<sequence length="231" mass="24901">MSAYLGTIILVAGIVVFQRLPKDEFTNSLILKVFVTVFLAQYPLFFYLYQKIKGDASLASQTVTVPPPQGLTADPNAQPTVTNAQDYDLGQVWDLVKKSLLNAVIMGGIFYKFGSTQPLFMQSLMIPVNLFNNPLIKVHLLGEKAENALARPWAASSPSPFGLGGSTPATGEQADSASGQLTTSEAEAEATSSDVSRSTTTARARQAEPEDEARITELPDEDDSENPAKED</sequence>
<dbReference type="PANTHER" id="PTHR28112">
    <property type="entry name" value="SRP-INDEPENDENT TARGETING PROTEIN 3"/>
    <property type="match status" value="1"/>
</dbReference>
<feature type="compositionally biased region" description="Polar residues" evidence="1">
    <location>
        <begin position="194"/>
        <end position="203"/>
    </location>
</feature>
<dbReference type="AlphaFoldDB" id="A0A058Z0U2"/>
<feature type="compositionally biased region" description="Low complexity" evidence="1">
    <location>
        <begin position="182"/>
        <end position="193"/>
    </location>
</feature>
<dbReference type="eggNOG" id="KOG4554">
    <property type="taxonomic scope" value="Eukaryota"/>
</dbReference>
<organism evidence="3">
    <name type="scientific">Fonticula alba</name>
    <name type="common">Slime mold</name>
    <dbReference type="NCBI Taxonomy" id="691883"/>
    <lineage>
        <taxon>Eukaryota</taxon>
        <taxon>Rotosphaerida</taxon>
        <taxon>Fonticulaceae</taxon>
        <taxon>Fonticula</taxon>
    </lineage>
</organism>
<protein>
    <submittedName>
        <fullName evidence="3">Uncharacterized protein</fullName>
    </submittedName>
</protein>
<feature type="compositionally biased region" description="Polar residues" evidence="1">
    <location>
        <begin position="167"/>
        <end position="181"/>
    </location>
</feature>
<dbReference type="OMA" id="NMDYDKG"/>
<dbReference type="Pfam" id="PF10032">
    <property type="entry name" value="Pho88"/>
    <property type="match status" value="1"/>
</dbReference>
<proteinExistence type="predicted"/>
<dbReference type="EMBL" id="KB932212">
    <property type="protein sequence ID" value="KCV67879.1"/>
    <property type="molecule type" value="Genomic_DNA"/>
</dbReference>
<feature type="compositionally biased region" description="Basic and acidic residues" evidence="1">
    <location>
        <begin position="205"/>
        <end position="217"/>
    </location>
</feature>
<dbReference type="RefSeq" id="XP_009497699.1">
    <property type="nucleotide sequence ID" value="XM_009499424.1"/>
</dbReference>
<dbReference type="GO" id="GO:0005739">
    <property type="term" value="C:mitochondrion"/>
    <property type="evidence" value="ECO:0007669"/>
    <property type="project" value="TreeGrafter"/>
</dbReference>